<keyword evidence="4" id="KW-1185">Reference proteome</keyword>
<feature type="region of interest" description="Disordered" evidence="2">
    <location>
        <begin position="300"/>
        <end position="322"/>
    </location>
</feature>
<reference evidence="3 4" key="1">
    <citation type="submission" date="2013-05" db="EMBL/GenBank/DDBJ databases">
        <title>Genome assembly of Chondromyces apiculatus DSM 436.</title>
        <authorList>
            <person name="Sharma G."/>
            <person name="Khatri I."/>
            <person name="Kaur C."/>
            <person name="Mayilraj S."/>
            <person name="Subramanian S."/>
        </authorList>
    </citation>
    <scope>NUCLEOTIDE SEQUENCE [LARGE SCALE GENOMIC DNA]</scope>
    <source>
        <strain evidence="3 4">DSM 436</strain>
    </source>
</reference>
<protein>
    <recommendedName>
        <fullName evidence="5">TauD/TfdA-like domain-containing protein</fullName>
    </recommendedName>
</protein>
<dbReference type="EMBL" id="ASRX01000038">
    <property type="protein sequence ID" value="EYF04129.1"/>
    <property type="molecule type" value="Genomic_DNA"/>
</dbReference>
<evidence type="ECO:0000313" key="4">
    <source>
        <dbReference type="Proteomes" id="UP000019678"/>
    </source>
</evidence>
<dbReference type="AlphaFoldDB" id="A0A017T4I8"/>
<dbReference type="OrthoDB" id="3540068at2"/>
<dbReference type="Proteomes" id="UP000019678">
    <property type="component" value="Unassembled WGS sequence"/>
</dbReference>
<gene>
    <name evidence="3" type="ORF">CAP_4812</name>
</gene>
<sequence length="322" mass="34393">MDAFAPTQAPAHARGALADAPWCTWSNEARDLVTAFAKAIGGMAEPALLTRPVGPNHDVTYSLPVDTVTDPALREGLLALAEALYHRPLPEGGILLLSGLSGGGAGGRAMHSLLALLRDALSALGGDGSAHYAPIAPAEGARSAFPLHADLFRSPNLLSVFDDVPADDSGTPVFLSTTRLLTLIHDQGSMPEATRRRIVDLLLDRSGDDRYDDLFDLLHGTHPWTYAIEKRMHAARIALRLRPGEGYLVDDRRWLHGREPQTSDVTSDRVRRLTFASATMNEGVDALRRELLAAAGLPEAALPGHGVEPHRGPSDPQGDSSA</sequence>
<evidence type="ECO:0000256" key="1">
    <source>
        <dbReference type="ARBA" id="ARBA00023002"/>
    </source>
</evidence>
<evidence type="ECO:0000313" key="3">
    <source>
        <dbReference type="EMBL" id="EYF04129.1"/>
    </source>
</evidence>
<accession>A0A017T4I8</accession>
<dbReference type="GO" id="GO:0016706">
    <property type="term" value="F:2-oxoglutarate-dependent dioxygenase activity"/>
    <property type="evidence" value="ECO:0007669"/>
    <property type="project" value="UniProtKB-ARBA"/>
</dbReference>
<organism evidence="3 4">
    <name type="scientific">Chondromyces apiculatus DSM 436</name>
    <dbReference type="NCBI Taxonomy" id="1192034"/>
    <lineage>
        <taxon>Bacteria</taxon>
        <taxon>Pseudomonadati</taxon>
        <taxon>Myxococcota</taxon>
        <taxon>Polyangia</taxon>
        <taxon>Polyangiales</taxon>
        <taxon>Polyangiaceae</taxon>
        <taxon>Chondromyces</taxon>
    </lineage>
</organism>
<dbReference type="InterPro" id="IPR042098">
    <property type="entry name" value="TauD-like_sf"/>
</dbReference>
<keyword evidence="1" id="KW-0560">Oxidoreductase</keyword>
<proteinExistence type="predicted"/>
<dbReference type="SUPFAM" id="SSF51197">
    <property type="entry name" value="Clavaminate synthase-like"/>
    <property type="match status" value="1"/>
</dbReference>
<evidence type="ECO:0000256" key="2">
    <source>
        <dbReference type="SAM" id="MobiDB-lite"/>
    </source>
</evidence>
<dbReference type="RefSeq" id="WP_044244770.1">
    <property type="nucleotide sequence ID" value="NZ_ASRX01000038.1"/>
</dbReference>
<dbReference type="Gene3D" id="3.60.130.10">
    <property type="entry name" value="Clavaminate synthase-like"/>
    <property type="match status" value="1"/>
</dbReference>
<comment type="caution">
    <text evidence="3">The sequence shown here is derived from an EMBL/GenBank/DDBJ whole genome shotgun (WGS) entry which is preliminary data.</text>
</comment>
<evidence type="ECO:0008006" key="5">
    <source>
        <dbReference type="Google" id="ProtNLM"/>
    </source>
</evidence>
<name>A0A017T4I8_9BACT</name>